<proteinExistence type="predicted"/>
<accession>A0ACB8GWD5</accession>
<evidence type="ECO:0000313" key="2">
    <source>
        <dbReference type="Proteomes" id="UP000664032"/>
    </source>
</evidence>
<organism evidence="1 2">
    <name type="scientific">Psilocybe cubensis</name>
    <name type="common">Psychedelic mushroom</name>
    <name type="synonym">Stropharia cubensis</name>
    <dbReference type="NCBI Taxonomy" id="181762"/>
    <lineage>
        <taxon>Eukaryota</taxon>
        <taxon>Fungi</taxon>
        <taxon>Dikarya</taxon>
        <taxon>Basidiomycota</taxon>
        <taxon>Agaricomycotina</taxon>
        <taxon>Agaricomycetes</taxon>
        <taxon>Agaricomycetidae</taxon>
        <taxon>Agaricales</taxon>
        <taxon>Agaricineae</taxon>
        <taxon>Strophariaceae</taxon>
        <taxon>Psilocybe</taxon>
    </lineage>
</organism>
<reference evidence="1" key="1">
    <citation type="submission" date="2021-10" db="EMBL/GenBank/DDBJ databases">
        <title>Psilocybe cubensis genome.</title>
        <authorList>
            <person name="Mckernan K.J."/>
            <person name="Crawford S."/>
            <person name="Trippe A."/>
            <person name="Kane L.T."/>
            <person name="Mclaughlin S."/>
        </authorList>
    </citation>
    <scope>NUCLEOTIDE SEQUENCE</scope>
    <source>
        <strain evidence="1">MGC-MH-2018</strain>
    </source>
</reference>
<dbReference type="EMBL" id="JAFIQS020000007">
    <property type="protein sequence ID" value="KAH9479747.1"/>
    <property type="molecule type" value="Genomic_DNA"/>
</dbReference>
<name>A0ACB8GWD5_PSICU</name>
<dbReference type="Proteomes" id="UP000664032">
    <property type="component" value="Unassembled WGS sequence"/>
</dbReference>
<comment type="caution">
    <text evidence="1">The sequence shown here is derived from an EMBL/GenBank/DDBJ whole genome shotgun (WGS) entry which is preliminary data.</text>
</comment>
<evidence type="ECO:0000313" key="1">
    <source>
        <dbReference type="EMBL" id="KAH9479747.1"/>
    </source>
</evidence>
<protein>
    <submittedName>
        <fullName evidence="1">Translocation protein sec72</fullName>
    </submittedName>
</protein>
<gene>
    <name evidence="1" type="ORF">JR316_0008342</name>
</gene>
<keyword evidence="2" id="KW-1185">Reference proteome</keyword>
<sequence>MSHSHTHAPGEEHSHSHGPQQPQPQPQMPQPDPAMQALIDQDYIPSPLTLSADNANALCSAHKLEKCDDCNVDFINVNRLSRLLVANPNLLCPPPSNIVSQKLTQMVVSTKDEGNVLFKAGNALQAVAKYTTAASLAVQRPPWEDNRFMREELSTAISNRSAAYFDLHDYISALADAETVISIRRNWSKGHFRKAKALLGLGRYREAADAVRLGLDFEPTSNELLSFLADIERVEKRMDEKKLEARQAKTEPLPTLLKRSALKDASKNRMAWTIGEVRVDDSEAIRERFRSGFKTDSDAEICFRSAIHSDPPISKLRFTFDSVGDSR</sequence>